<sequence>MRLSLLLTLLAGSVMTGEALAEACVIHSDDGRVAVQLCQANRSIPAELFRSGFCQPQLEGQQVEVQFVEHCPPGAFGICRDARVSNMPYRQDIHYYGIASDARFLQPACEQTSEGTWETE</sequence>
<accession>A0A2N8TAC4</accession>
<name>A0A2N8TAC4_STUST</name>
<evidence type="ECO:0000313" key="3">
    <source>
        <dbReference type="Proteomes" id="UP000236023"/>
    </source>
</evidence>
<comment type="caution">
    <text evidence="2">The sequence shown here is derived from an EMBL/GenBank/DDBJ whole genome shotgun (WGS) entry which is preliminary data.</text>
</comment>
<gene>
    <name evidence="2" type="ORF">CXK94_03420</name>
</gene>
<dbReference type="RefSeq" id="WP_037038178.1">
    <property type="nucleotide sequence ID" value="NZ_JAMOHU010000012.1"/>
</dbReference>
<reference evidence="2 3" key="1">
    <citation type="submission" date="2018-01" db="EMBL/GenBank/DDBJ databases">
        <title>Denitrification phenotypes of diverse strains of Pseudomonas stutzeri.</title>
        <authorList>
            <person name="Milligan D.A."/>
            <person name="Bergaust L."/>
            <person name="Bakken L.R."/>
            <person name="Frostegard A."/>
        </authorList>
    </citation>
    <scope>NUCLEOTIDE SEQUENCE [LARGE SCALE GENOMIC DNA]</scope>
    <source>
        <strain evidence="2 3">24a75</strain>
    </source>
</reference>
<keyword evidence="1" id="KW-0732">Signal</keyword>
<organism evidence="2 3">
    <name type="scientific">Stutzerimonas stutzeri</name>
    <name type="common">Pseudomonas stutzeri</name>
    <dbReference type="NCBI Taxonomy" id="316"/>
    <lineage>
        <taxon>Bacteria</taxon>
        <taxon>Pseudomonadati</taxon>
        <taxon>Pseudomonadota</taxon>
        <taxon>Gammaproteobacteria</taxon>
        <taxon>Pseudomonadales</taxon>
        <taxon>Pseudomonadaceae</taxon>
        <taxon>Stutzerimonas</taxon>
    </lineage>
</organism>
<proteinExistence type="predicted"/>
<keyword evidence="2" id="KW-0830">Ubiquinone</keyword>
<dbReference type="AlphaFoldDB" id="A0A2N8TAC4"/>
<evidence type="ECO:0000313" key="2">
    <source>
        <dbReference type="EMBL" id="PNG11646.1"/>
    </source>
</evidence>
<dbReference type="EMBL" id="POUT01000001">
    <property type="protein sequence ID" value="PNG11646.1"/>
    <property type="molecule type" value="Genomic_DNA"/>
</dbReference>
<dbReference type="Proteomes" id="UP000236023">
    <property type="component" value="Unassembled WGS sequence"/>
</dbReference>
<feature type="signal peptide" evidence="1">
    <location>
        <begin position="1"/>
        <end position="21"/>
    </location>
</feature>
<evidence type="ECO:0000256" key="1">
    <source>
        <dbReference type="SAM" id="SignalP"/>
    </source>
</evidence>
<protein>
    <submittedName>
        <fullName evidence="2">NADH:ubiquinone oxidoreductase</fullName>
    </submittedName>
</protein>
<feature type="chain" id="PRO_5014770280" evidence="1">
    <location>
        <begin position="22"/>
        <end position="120"/>
    </location>
</feature>